<dbReference type="AlphaFoldDB" id="A0A8X6U2A3"/>
<evidence type="ECO:0000256" key="1">
    <source>
        <dbReference type="ARBA" id="ARBA00022723"/>
    </source>
</evidence>
<protein>
    <recommendedName>
        <fullName evidence="7">THAP-type domain-containing protein</fullName>
    </recommendedName>
</protein>
<evidence type="ECO:0000256" key="3">
    <source>
        <dbReference type="ARBA" id="ARBA00022833"/>
    </source>
</evidence>
<dbReference type="PANTHER" id="PTHR46600">
    <property type="entry name" value="THAP DOMAIN-CONTAINING"/>
    <property type="match status" value="1"/>
</dbReference>
<dbReference type="OrthoDB" id="8948150at2759"/>
<evidence type="ECO:0000259" key="7">
    <source>
        <dbReference type="PROSITE" id="PS50950"/>
    </source>
</evidence>
<accession>A0A8X6U2A3</accession>
<keyword evidence="4 5" id="KW-0238">DNA-binding</keyword>
<dbReference type="GO" id="GO:0008270">
    <property type="term" value="F:zinc ion binding"/>
    <property type="evidence" value="ECO:0007669"/>
    <property type="project" value="UniProtKB-KW"/>
</dbReference>
<evidence type="ECO:0000313" key="8">
    <source>
        <dbReference type="EMBL" id="GFT67902.1"/>
    </source>
</evidence>
<reference evidence="8" key="1">
    <citation type="submission" date="2020-08" db="EMBL/GenBank/DDBJ databases">
        <title>Multicomponent nature underlies the extraordinary mechanical properties of spider dragline silk.</title>
        <authorList>
            <person name="Kono N."/>
            <person name="Nakamura H."/>
            <person name="Mori M."/>
            <person name="Yoshida Y."/>
            <person name="Ohtoshi R."/>
            <person name="Malay A.D."/>
            <person name="Moran D.A.P."/>
            <person name="Tomita M."/>
            <person name="Numata K."/>
            <person name="Arakawa K."/>
        </authorList>
    </citation>
    <scope>NUCLEOTIDE SEQUENCE</scope>
</reference>
<evidence type="ECO:0000256" key="5">
    <source>
        <dbReference type="PROSITE-ProRule" id="PRU00309"/>
    </source>
</evidence>
<organism evidence="8 9">
    <name type="scientific">Nephila pilipes</name>
    <name type="common">Giant wood spider</name>
    <name type="synonym">Nephila maculata</name>
    <dbReference type="NCBI Taxonomy" id="299642"/>
    <lineage>
        <taxon>Eukaryota</taxon>
        <taxon>Metazoa</taxon>
        <taxon>Ecdysozoa</taxon>
        <taxon>Arthropoda</taxon>
        <taxon>Chelicerata</taxon>
        <taxon>Arachnida</taxon>
        <taxon>Araneae</taxon>
        <taxon>Araneomorphae</taxon>
        <taxon>Entelegynae</taxon>
        <taxon>Araneoidea</taxon>
        <taxon>Nephilidae</taxon>
        <taxon>Nephila</taxon>
    </lineage>
</organism>
<proteinExistence type="predicted"/>
<keyword evidence="2 5" id="KW-0863">Zinc-finger</keyword>
<feature type="compositionally biased region" description="Polar residues" evidence="6">
    <location>
        <begin position="173"/>
        <end position="189"/>
    </location>
</feature>
<dbReference type="InterPro" id="IPR006612">
    <property type="entry name" value="THAP_Znf"/>
</dbReference>
<dbReference type="Proteomes" id="UP000887013">
    <property type="component" value="Unassembled WGS sequence"/>
</dbReference>
<name>A0A8X6U2A3_NEPPI</name>
<dbReference type="InterPro" id="IPR026516">
    <property type="entry name" value="THAP1/10"/>
</dbReference>
<dbReference type="Pfam" id="PF05485">
    <property type="entry name" value="THAP"/>
    <property type="match status" value="1"/>
</dbReference>
<gene>
    <name evidence="8" type="primary">NCL1_24097</name>
    <name evidence="8" type="ORF">NPIL_573811</name>
</gene>
<evidence type="ECO:0000256" key="4">
    <source>
        <dbReference type="ARBA" id="ARBA00023125"/>
    </source>
</evidence>
<feature type="region of interest" description="Disordered" evidence="6">
    <location>
        <begin position="162"/>
        <end position="192"/>
    </location>
</feature>
<dbReference type="GO" id="GO:0043565">
    <property type="term" value="F:sequence-specific DNA binding"/>
    <property type="evidence" value="ECO:0007669"/>
    <property type="project" value="InterPro"/>
</dbReference>
<dbReference type="PROSITE" id="PS50950">
    <property type="entry name" value="ZF_THAP"/>
    <property type="match status" value="1"/>
</dbReference>
<keyword evidence="9" id="KW-1185">Reference proteome</keyword>
<feature type="domain" description="THAP-type" evidence="7">
    <location>
        <begin position="1"/>
        <end position="76"/>
    </location>
</feature>
<dbReference type="PANTHER" id="PTHR46600:SF11">
    <property type="entry name" value="THAP DOMAIN-CONTAINING PROTEIN 10"/>
    <property type="match status" value="1"/>
</dbReference>
<evidence type="ECO:0000313" key="9">
    <source>
        <dbReference type="Proteomes" id="UP000887013"/>
    </source>
</evidence>
<dbReference type="InterPro" id="IPR038441">
    <property type="entry name" value="THAP_Znf_sf"/>
</dbReference>
<dbReference type="SMART" id="SM00980">
    <property type="entry name" value="THAP"/>
    <property type="match status" value="1"/>
</dbReference>
<keyword evidence="3" id="KW-0862">Zinc</keyword>
<dbReference type="EMBL" id="BMAW01115848">
    <property type="protein sequence ID" value="GFT67902.1"/>
    <property type="molecule type" value="Genomic_DNA"/>
</dbReference>
<evidence type="ECO:0000256" key="2">
    <source>
        <dbReference type="ARBA" id="ARBA00022771"/>
    </source>
</evidence>
<evidence type="ECO:0000256" key="6">
    <source>
        <dbReference type="SAM" id="MobiDB-lite"/>
    </source>
</evidence>
<comment type="caution">
    <text evidence="8">The sequence shown here is derived from an EMBL/GenBank/DDBJ whole genome shotgun (WGS) entry which is preliminary data.</text>
</comment>
<dbReference type="Gene3D" id="6.20.210.20">
    <property type="entry name" value="THAP domain"/>
    <property type="match status" value="1"/>
</dbReference>
<keyword evidence="1" id="KW-0479">Metal-binding</keyword>
<sequence>MKCAVRTCDNTSNNRPDLRFFKLPNEDSLKDEWLDALGIEEHRHILDLAVCELHFNIRDFRAGKKELKPHAVPVVYSGSHVSDTSIDTDDDLICIHSCCDPDITEVQADVLHNDMLQEVKRESLDVEVKQEPAMDLEADTYRRPSRRAARVAAKKISNHVRSYGVNDDDPSDISATHSIGPRTVSSSHPYSRPKQKKVQIGLQMECYDEFLSPIQAEFLLKAQVHYNTTMKSIRQLMSTSVKVFQAEPDGSIVPLTYAPDISLKTGFVSTNAKSPTVVRNRPNRSNPATAVSMKISHTPSQVASIFIT</sequence>
<dbReference type="SUPFAM" id="SSF57716">
    <property type="entry name" value="Glucocorticoid receptor-like (DNA-binding domain)"/>
    <property type="match status" value="1"/>
</dbReference>